<protein>
    <recommendedName>
        <fullName evidence="10">PAS domain-containing protein</fullName>
    </recommendedName>
</protein>
<evidence type="ECO:0000256" key="3">
    <source>
        <dbReference type="ARBA" id="ARBA00022741"/>
    </source>
</evidence>
<keyword evidence="4" id="KW-0418">Kinase</keyword>
<reference evidence="9" key="1">
    <citation type="journal article" date="2014" name="Front. Microbiol.">
        <title>High frequency of phylogenetically diverse reductive dehalogenase-homologous genes in deep subseafloor sedimentary metagenomes.</title>
        <authorList>
            <person name="Kawai M."/>
            <person name="Futagami T."/>
            <person name="Toyoda A."/>
            <person name="Takaki Y."/>
            <person name="Nishi S."/>
            <person name="Hori S."/>
            <person name="Arai W."/>
            <person name="Tsubouchi T."/>
            <person name="Morono Y."/>
            <person name="Uchiyama I."/>
            <person name="Ito T."/>
            <person name="Fujiyama A."/>
            <person name="Inagaki F."/>
            <person name="Takami H."/>
        </authorList>
    </citation>
    <scope>NUCLEOTIDE SEQUENCE</scope>
    <source>
        <strain evidence="9">Expedition CK06-06</strain>
    </source>
</reference>
<dbReference type="CDD" id="cd00082">
    <property type="entry name" value="HisKA"/>
    <property type="match status" value="1"/>
</dbReference>
<evidence type="ECO:0000256" key="5">
    <source>
        <dbReference type="ARBA" id="ARBA00022840"/>
    </source>
</evidence>
<keyword evidence="1" id="KW-0597">Phosphoprotein</keyword>
<feature type="domain" description="PAC" evidence="8">
    <location>
        <begin position="132"/>
        <end position="183"/>
    </location>
</feature>
<organism evidence="9">
    <name type="scientific">marine sediment metagenome</name>
    <dbReference type="NCBI Taxonomy" id="412755"/>
    <lineage>
        <taxon>unclassified sequences</taxon>
        <taxon>metagenomes</taxon>
        <taxon>ecological metagenomes</taxon>
    </lineage>
</organism>
<dbReference type="SUPFAM" id="SSF47384">
    <property type="entry name" value="Homodimeric domain of signal transducing histidine kinase"/>
    <property type="match status" value="1"/>
</dbReference>
<evidence type="ECO:0000256" key="4">
    <source>
        <dbReference type="ARBA" id="ARBA00022777"/>
    </source>
</evidence>
<evidence type="ECO:0000313" key="9">
    <source>
        <dbReference type="EMBL" id="GAH67274.1"/>
    </source>
</evidence>
<proteinExistence type="predicted"/>
<dbReference type="InterPro" id="IPR036097">
    <property type="entry name" value="HisK_dim/P_sf"/>
</dbReference>
<dbReference type="NCBIfam" id="TIGR00229">
    <property type="entry name" value="sensory_box"/>
    <property type="match status" value="1"/>
</dbReference>
<dbReference type="CDD" id="cd00130">
    <property type="entry name" value="PAS"/>
    <property type="match status" value="1"/>
</dbReference>
<evidence type="ECO:0008006" key="10">
    <source>
        <dbReference type="Google" id="ProtNLM"/>
    </source>
</evidence>
<dbReference type="Pfam" id="PF00512">
    <property type="entry name" value="HisKA"/>
    <property type="match status" value="1"/>
</dbReference>
<name>X1IMD0_9ZZZZ</name>
<comment type="caution">
    <text evidence="9">The sequence shown here is derived from an EMBL/GenBank/DDBJ whole genome shotgun (WGS) entry which is preliminary data.</text>
</comment>
<accession>X1IMD0</accession>
<dbReference type="InterPro" id="IPR035965">
    <property type="entry name" value="PAS-like_dom_sf"/>
</dbReference>
<feature type="non-terminal residue" evidence="9">
    <location>
        <position position="1"/>
    </location>
</feature>
<dbReference type="GO" id="GO:0005524">
    <property type="term" value="F:ATP binding"/>
    <property type="evidence" value="ECO:0007669"/>
    <property type="project" value="UniProtKB-KW"/>
</dbReference>
<dbReference type="Gene3D" id="1.10.287.130">
    <property type="match status" value="1"/>
</dbReference>
<dbReference type="GO" id="GO:0006355">
    <property type="term" value="P:regulation of DNA-templated transcription"/>
    <property type="evidence" value="ECO:0007669"/>
    <property type="project" value="InterPro"/>
</dbReference>
<feature type="non-terminal residue" evidence="9">
    <location>
        <position position="266"/>
    </location>
</feature>
<dbReference type="InterPro" id="IPR000700">
    <property type="entry name" value="PAS-assoc_C"/>
</dbReference>
<keyword evidence="3" id="KW-0547">Nucleotide-binding</keyword>
<keyword evidence="2" id="KW-0808">Transferase</keyword>
<dbReference type="Gene3D" id="3.30.450.20">
    <property type="entry name" value="PAS domain"/>
    <property type="match status" value="1"/>
</dbReference>
<evidence type="ECO:0000256" key="2">
    <source>
        <dbReference type="ARBA" id="ARBA00022679"/>
    </source>
</evidence>
<dbReference type="SUPFAM" id="SSF55785">
    <property type="entry name" value="PYP-like sensor domain (PAS domain)"/>
    <property type="match status" value="1"/>
</dbReference>
<evidence type="ECO:0000256" key="6">
    <source>
        <dbReference type="ARBA" id="ARBA00023012"/>
    </source>
</evidence>
<dbReference type="EMBL" id="BARU01029467">
    <property type="protein sequence ID" value="GAH67274.1"/>
    <property type="molecule type" value="Genomic_DNA"/>
</dbReference>
<dbReference type="InterPro" id="IPR003661">
    <property type="entry name" value="HisK_dim/P_dom"/>
</dbReference>
<evidence type="ECO:0000259" key="8">
    <source>
        <dbReference type="PROSITE" id="PS50113"/>
    </source>
</evidence>
<dbReference type="SMART" id="SM00091">
    <property type="entry name" value="PAS"/>
    <property type="match status" value="1"/>
</dbReference>
<keyword evidence="5" id="KW-0067">ATP-binding</keyword>
<evidence type="ECO:0000256" key="1">
    <source>
        <dbReference type="ARBA" id="ARBA00022553"/>
    </source>
</evidence>
<dbReference type="Pfam" id="PF00989">
    <property type="entry name" value="PAS"/>
    <property type="match status" value="1"/>
</dbReference>
<dbReference type="SMART" id="SM00388">
    <property type="entry name" value="HisKA"/>
    <property type="match status" value="1"/>
</dbReference>
<dbReference type="InterPro" id="IPR000014">
    <property type="entry name" value="PAS"/>
</dbReference>
<dbReference type="GO" id="GO:0000155">
    <property type="term" value="F:phosphorelay sensor kinase activity"/>
    <property type="evidence" value="ECO:0007669"/>
    <property type="project" value="InterPro"/>
</dbReference>
<dbReference type="PROSITE" id="PS50113">
    <property type="entry name" value="PAC"/>
    <property type="match status" value="1"/>
</dbReference>
<evidence type="ECO:0000259" key="7">
    <source>
        <dbReference type="PROSITE" id="PS50112"/>
    </source>
</evidence>
<dbReference type="AlphaFoldDB" id="X1IMD0"/>
<dbReference type="PANTHER" id="PTHR43065:SF10">
    <property type="entry name" value="PEROXIDE STRESS-ACTIVATED HISTIDINE KINASE MAK3"/>
    <property type="match status" value="1"/>
</dbReference>
<dbReference type="PANTHER" id="PTHR43065">
    <property type="entry name" value="SENSOR HISTIDINE KINASE"/>
    <property type="match status" value="1"/>
</dbReference>
<dbReference type="PROSITE" id="PS50112">
    <property type="entry name" value="PAS"/>
    <property type="match status" value="1"/>
</dbReference>
<feature type="domain" description="PAS" evidence="7">
    <location>
        <begin position="59"/>
        <end position="116"/>
    </location>
</feature>
<dbReference type="InterPro" id="IPR013767">
    <property type="entry name" value="PAS_fold"/>
</dbReference>
<keyword evidence="6" id="KW-0902">Two-component regulatory system</keyword>
<gene>
    <name evidence="9" type="ORF">S03H2_46879</name>
</gene>
<sequence length="266" mass="29242">YPLGEEEAFSGLLVLSSIEGGIPGDNLDVLKILSATIINILQHNNRLDRLTSEQNKMLQEIRIGDMIEENTQDGVILLSPDLLIQKLNPTAETLLGYAAQEIYGQPVNNVLIGPSNLVPAMQSAQGGVSTPNLGEVHLHRRDGVAFLAHISTIPLLDGDEVEGVLVLIRDLSAHEESEIRNQQLEQRALLGEVTAIFAHEVRNPINNISTGLQLMAMNLPSDDPNQEVIGRLIDDCNRLTHLMQSVLTFSRPHENKFKHVVLADLI</sequence>